<gene>
    <name evidence="4" type="ORF">NCTC11179_03710</name>
</gene>
<dbReference type="RefSeq" id="WP_115092717.1">
    <property type="nucleotide sequence ID" value="NZ_CP068107.1"/>
</dbReference>
<evidence type="ECO:0000256" key="2">
    <source>
        <dbReference type="SAM" id="Phobius"/>
    </source>
</evidence>
<feature type="transmembrane region" description="Helical" evidence="2">
    <location>
        <begin position="398"/>
        <end position="417"/>
    </location>
</feature>
<dbReference type="Pfam" id="PF20155">
    <property type="entry name" value="TMP_3"/>
    <property type="match status" value="1"/>
</dbReference>
<evidence type="ECO:0000259" key="3">
    <source>
        <dbReference type="Pfam" id="PF20155"/>
    </source>
</evidence>
<protein>
    <submittedName>
        <fullName evidence="4">Tape measure domain</fullName>
    </submittedName>
</protein>
<dbReference type="InterPro" id="IPR013491">
    <property type="entry name" value="Tape_meas_N"/>
</dbReference>
<accession>A0A378U4V6</accession>
<feature type="region of interest" description="Disordered" evidence="1">
    <location>
        <begin position="40"/>
        <end position="59"/>
    </location>
</feature>
<evidence type="ECO:0000313" key="4">
    <source>
        <dbReference type="EMBL" id="STZ70177.1"/>
    </source>
</evidence>
<name>A0A378U4V6_MYROD</name>
<dbReference type="NCBIfam" id="TIGR02675">
    <property type="entry name" value="tape_meas_nterm"/>
    <property type="match status" value="1"/>
</dbReference>
<feature type="transmembrane region" description="Helical" evidence="2">
    <location>
        <begin position="368"/>
        <end position="386"/>
    </location>
</feature>
<dbReference type="AlphaFoldDB" id="A0A378U4V6"/>
<feature type="domain" description="Tape measure protein N-terminal" evidence="3">
    <location>
        <begin position="125"/>
        <end position="293"/>
    </location>
</feature>
<proteinExistence type="predicted"/>
<evidence type="ECO:0000256" key="1">
    <source>
        <dbReference type="SAM" id="MobiDB-lite"/>
    </source>
</evidence>
<dbReference type="EMBL" id="UGQL01000002">
    <property type="protein sequence ID" value="STZ70177.1"/>
    <property type="molecule type" value="Genomic_DNA"/>
</dbReference>
<reference evidence="4 5" key="1">
    <citation type="submission" date="2018-06" db="EMBL/GenBank/DDBJ databases">
        <authorList>
            <consortium name="Pathogen Informatics"/>
            <person name="Doyle S."/>
        </authorList>
    </citation>
    <scope>NUCLEOTIDE SEQUENCE [LARGE SCALE GENOMIC DNA]</scope>
    <source>
        <strain evidence="4 5">NCTC11179</strain>
    </source>
</reference>
<keyword evidence="5" id="KW-1185">Reference proteome</keyword>
<keyword evidence="2" id="KW-0472">Membrane</keyword>
<feature type="transmembrane region" description="Helical" evidence="2">
    <location>
        <begin position="343"/>
        <end position="361"/>
    </location>
</feature>
<keyword evidence="2" id="KW-1133">Transmembrane helix</keyword>
<organism evidence="4 5">
    <name type="scientific">Myroides odoratus</name>
    <name type="common">Flavobacterium odoratum</name>
    <dbReference type="NCBI Taxonomy" id="256"/>
    <lineage>
        <taxon>Bacteria</taxon>
        <taxon>Pseudomonadati</taxon>
        <taxon>Bacteroidota</taxon>
        <taxon>Flavobacteriia</taxon>
        <taxon>Flavobacteriales</taxon>
        <taxon>Flavobacteriaceae</taxon>
        <taxon>Myroides</taxon>
    </lineage>
</organism>
<sequence length="637" mass="69425">MANLSEYIEGVRENTFSGMQRLGEGTFGAANRMQGMEDNLSVSHSDSSRNTSRQSATMNQQGFINQADIRMLNLYNIELNVFQEQMNNVESTASKSKLGTWLKKTFDASSIGKMFNNPMLLLQKVLSTGMKNDSNTVSFEVLLHSEKAAKKLMQDLSGIKMDQGALSGAADGMLRQGVDQKDVTPLLSSMGDISGGDGESLGRLAAAYAQVNNDGKLLGGTLSQLTNAGFNPLFQMAQSTGKSMEELKTEMDQGLISTDMLKQAFFDATGEGGQFHNMLEKQADTLGGKWEDFMRKINGGLLQLYSVIGPVVEKLVEFGGAAFDAVANGLERLVTKLEEGNPIILGLAGIIGALTIALTIMKTSMMATAIYQGILTTFTNLSSIAWWQLNAALLANPITWIITAVIALIALIGYLIYKVDGWGEAWQHTTDAIKFLWDGMVNALKLVWLQFSNYFLNKIDQMKLAFWGLQALSGNKDAVDEMKVVVNRMKERQNEIQEMTIKRDGNYLMAAKSMKDAVGSFEMNDKSLGDLKNDFMTKFGFSNTKEEEGIKEAKETLGTPEITSEIESNQSTSNNSNAATTAVNGGVKHNNITINLNDLIGVLNINKAGFQESVDDMEGEVTDALLRLLGSAINTGN</sequence>
<dbReference type="Proteomes" id="UP000255024">
    <property type="component" value="Unassembled WGS sequence"/>
</dbReference>
<keyword evidence="2" id="KW-0812">Transmembrane</keyword>
<evidence type="ECO:0000313" key="5">
    <source>
        <dbReference type="Proteomes" id="UP000255024"/>
    </source>
</evidence>